<keyword evidence="5" id="KW-0378">Hydrolase</keyword>
<dbReference type="FunCoup" id="A0A3N0VAG9">
    <property type="interactions" value="195"/>
</dbReference>
<dbReference type="InterPro" id="IPR015797">
    <property type="entry name" value="NUDIX_hydrolase-like_dom_sf"/>
</dbReference>
<dbReference type="GO" id="GO:0009132">
    <property type="term" value="P:nucleoside diphosphate metabolic process"/>
    <property type="evidence" value="ECO:0007669"/>
    <property type="project" value="InterPro"/>
</dbReference>
<comment type="caution">
    <text evidence="9">The sequence shown here is derived from an EMBL/GenBank/DDBJ whole genome shotgun (WGS) entry which is preliminary data.</text>
</comment>
<accession>A0A3N0VAG9</accession>
<comment type="cofactor">
    <cofactor evidence="2">
        <name>Mg(2+)</name>
        <dbReference type="ChEBI" id="CHEBI:18420"/>
    </cofactor>
</comment>
<dbReference type="GO" id="GO:0000287">
    <property type="term" value="F:magnesium ion binding"/>
    <property type="evidence" value="ECO:0007669"/>
    <property type="project" value="InterPro"/>
</dbReference>
<keyword evidence="6" id="KW-0460">Magnesium</keyword>
<dbReference type="SUPFAM" id="SSF55811">
    <property type="entry name" value="Nudix"/>
    <property type="match status" value="1"/>
</dbReference>
<dbReference type="PROSITE" id="PS01293">
    <property type="entry name" value="NUDIX_COA"/>
    <property type="match status" value="1"/>
</dbReference>
<keyword evidence="4" id="KW-0479">Metal-binding</keyword>
<dbReference type="Proteomes" id="UP000282106">
    <property type="component" value="Unassembled WGS sequence"/>
</dbReference>
<evidence type="ECO:0000313" key="9">
    <source>
        <dbReference type="EMBL" id="ROH89594.1"/>
    </source>
</evidence>
<reference evidence="9 10" key="1">
    <citation type="submission" date="2018-10" db="EMBL/GenBank/DDBJ databases">
        <authorList>
            <person name="Chen W.-M."/>
        </authorList>
    </citation>
    <scope>NUCLEOTIDE SEQUENCE [LARGE SCALE GENOMIC DNA]</scope>
    <source>
        <strain evidence="9 10">THS-13</strain>
    </source>
</reference>
<dbReference type="CDD" id="cd03426">
    <property type="entry name" value="NUDIX_CoAse_Nudt7"/>
    <property type="match status" value="1"/>
</dbReference>
<sequence>MTAASEALLRASLAGSDEQGPRPMVDLDMPAVMRKALLPALPLLKPAAVLVPLLRRPEGLTVLLTRRAETLRNHKGQVSFPGGRRDPGDPSFAACALREAEEEVALPPENAEVIGYLDDYPTISRYRITPVVALVQPPAQFRVDPGEVAEVFELPLAVALDPGSFERGLLSRDGFKLPFLEINYHERRIWGATAGMLWELCRKVNSHRA</sequence>
<dbReference type="Gene3D" id="3.90.79.10">
    <property type="entry name" value="Nucleoside Triphosphate Pyrophosphohydrolase"/>
    <property type="match status" value="1"/>
</dbReference>
<dbReference type="Pfam" id="PF00293">
    <property type="entry name" value="NUDIX"/>
    <property type="match status" value="1"/>
</dbReference>
<evidence type="ECO:0000256" key="4">
    <source>
        <dbReference type="ARBA" id="ARBA00022723"/>
    </source>
</evidence>
<evidence type="ECO:0000313" key="10">
    <source>
        <dbReference type="Proteomes" id="UP000282106"/>
    </source>
</evidence>
<dbReference type="RefSeq" id="WP_123211891.1">
    <property type="nucleotide sequence ID" value="NZ_RJVO01000004.1"/>
</dbReference>
<dbReference type="GO" id="GO:0030145">
    <property type="term" value="F:manganese ion binding"/>
    <property type="evidence" value="ECO:0007669"/>
    <property type="project" value="InterPro"/>
</dbReference>
<evidence type="ECO:0000256" key="2">
    <source>
        <dbReference type="ARBA" id="ARBA00001946"/>
    </source>
</evidence>
<gene>
    <name evidence="9" type="ORF">ED208_10730</name>
</gene>
<evidence type="ECO:0000256" key="3">
    <source>
        <dbReference type="ARBA" id="ARBA00006506"/>
    </source>
</evidence>
<comment type="cofactor">
    <cofactor evidence="1">
        <name>Mn(2+)</name>
        <dbReference type="ChEBI" id="CHEBI:29035"/>
    </cofactor>
</comment>
<dbReference type="PROSITE" id="PS51462">
    <property type="entry name" value="NUDIX"/>
    <property type="match status" value="1"/>
</dbReference>
<dbReference type="GO" id="GO:0010945">
    <property type="term" value="F:coenzyme A diphosphatase activity"/>
    <property type="evidence" value="ECO:0007669"/>
    <property type="project" value="InterPro"/>
</dbReference>
<organism evidence="9 10">
    <name type="scientific">Stagnimonas aquatica</name>
    <dbReference type="NCBI Taxonomy" id="2689987"/>
    <lineage>
        <taxon>Bacteria</taxon>
        <taxon>Pseudomonadati</taxon>
        <taxon>Pseudomonadota</taxon>
        <taxon>Gammaproteobacteria</taxon>
        <taxon>Nevskiales</taxon>
        <taxon>Nevskiaceae</taxon>
        <taxon>Stagnimonas</taxon>
    </lineage>
</organism>
<evidence type="ECO:0000256" key="1">
    <source>
        <dbReference type="ARBA" id="ARBA00001936"/>
    </source>
</evidence>
<dbReference type="PANTHER" id="PTHR12992">
    <property type="entry name" value="NUDIX HYDROLASE"/>
    <property type="match status" value="1"/>
</dbReference>
<dbReference type="NCBIfam" id="NF007980">
    <property type="entry name" value="PRK10707.1"/>
    <property type="match status" value="1"/>
</dbReference>
<protein>
    <submittedName>
        <fullName evidence="9">CoA pyrophosphatase</fullName>
    </submittedName>
</protein>
<proteinExistence type="inferred from homology"/>
<dbReference type="PANTHER" id="PTHR12992:SF11">
    <property type="entry name" value="MITOCHONDRIAL COENZYME A DIPHOSPHATASE NUDT8"/>
    <property type="match status" value="1"/>
</dbReference>
<dbReference type="InterPro" id="IPR000086">
    <property type="entry name" value="NUDIX_hydrolase_dom"/>
</dbReference>
<dbReference type="InterPro" id="IPR045121">
    <property type="entry name" value="CoAse"/>
</dbReference>
<dbReference type="InterPro" id="IPR000059">
    <property type="entry name" value="NUDIX_hydrolase_NudL_CS"/>
</dbReference>
<dbReference type="InParanoid" id="A0A3N0VAG9"/>
<evidence type="ECO:0000256" key="6">
    <source>
        <dbReference type="ARBA" id="ARBA00022842"/>
    </source>
</evidence>
<name>A0A3N0VAG9_9GAMM</name>
<dbReference type="EMBL" id="RJVO01000004">
    <property type="protein sequence ID" value="ROH89594.1"/>
    <property type="molecule type" value="Genomic_DNA"/>
</dbReference>
<evidence type="ECO:0000256" key="7">
    <source>
        <dbReference type="ARBA" id="ARBA00023211"/>
    </source>
</evidence>
<evidence type="ECO:0000259" key="8">
    <source>
        <dbReference type="PROSITE" id="PS51462"/>
    </source>
</evidence>
<evidence type="ECO:0000256" key="5">
    <source>
        <dbReference type="ARBA" id="ARBA00022801"/>
    </source>
</evidence>
<dbReference type="AlphaFoldDB" id="A0A3N0VAG9"/>
<keyword evidence="7" id="KW-0464">Manganese</keyword>
<feature type="domain" description="Nudix hydrolase" evidence="8">
    <location>
        <begin position="44"/>
        <end position="176"/>
    </location>
</feature>
<comment type="similarity">
    <text evidence="3">Belongs to the Nudix hydrolase family. PCD1 subfamily.</text>
</comment>
<keyword evidence="10" id="KW-1185">Reference proteome</keyword>